<keyword evidence="5 9" id="KW-0732">Signal</keyword>
<name>M4SVU4_9TRYP</name>
<dbReference type="GO" id="GO:0005886">
    <property type="term" value="C:plasma membrane"/>
    <property type="evidence" value="ECO:0007669"/>
    <property type="project" value="UniProtKB-SubCell"/>
</dbReference>
<evidence type="ECO:0000256" key="5">
    <source>
        <dbReference type="ARBA" id="ARBA00022729"/>
    </source>
</evidence>
<dbReference type="EMBL" id="KC613102">
    <property type="protein sequence ID" value="AGH60533.1"/>
    <property type="molecule type" value="Genomic_DNA"/>
</dbReference>
<evidence type="ECO:0000256" key="7">
    <source>
        <dbReference type="ARBA" id="ARBA00023180"/>
    </source>
</evidence>
<dbReference type="Pfam" id="PF13206">
    <property type="entry name" value="VSG_B"/>
    <property type="match status" value="1"/>
</dbReference>
<keyword evidence="3" id="KW-1003">Cell membrane</keyword>
<feature type="signal peptide" evidence="9">
    <location>
        <begin position="1"/>
        <end position="27"/>
    </location>
</feature>
<evidence type="ECO:0000256" key="6">
    <source>
        <dbReference type="ARBA" id="ARBA00023136"/>
    </source>
</evidence>
<dbReference type="VEuPathDB" id="TriTrypDB:Tb427_000125500"/>
<proteinExistence type="predicted"/>
<evidence type="ECO:0000313" key="11">
    <source>
        <dbReference type="EMBL" id="AGH60533.1"/>
    </source>
</evidence>
<sequence>MQREPASALTSIALAAALLLCAKPVKPNADNGLNAAAFASLCGIYTLKDAVQPADWATGFDNEDDIISSIFNANLSTATASWLETKDNTPTGSEGTSERQAALKEWLAEVKKRQAIKPEGTDDDTYKPVPETPFKQLANVEINSKHQQAAKLGADFKNQKSTVVAAYQKAIEHIKKAIYGEAGDDYTGAGMSATKQHTCGDGTNGHAEAGYSVVNDMICLCTPAASPLGKPCGQKAFDQVNANPTSTKATAGKNLLAACRKPPSKETLTPELIQSRIATFYAQIGAQTATATDGSAHYVLGLATDTGCTGSSQAECVNYVHQLKTPGTGINWIKELNSATKILSAA</sequence>
<evidence type="ECO:0000259" key="10">
    <source>
        <dbReference type="Pfam" id="PF13206"/>
    </source>
</evidence>
<comment type="function">
    <text evidence="1">VSG forms a coat on the surface of the parasite. The trypanosome evades the immune response of the host by expressing a series of antigenically distinct VSGs from an estimated 1000 VSG genes.</text>
</comment>
<keyword evidence="4" id="KW-0336">GPI-anchor</keyword>
<keyword evidence="8" id="KW-0449">Lipoprotein</keyword>
<protein>
    <submittedName>
        <fullName evidence="11">Variant surface glycoprotein 1613</fullName>
    </submittedName>
</protein>
<evidence type="ECO:0000256" key="1">
    <source>
        <dbReference type="ARBA" id="ARBA00002523"/>
    </source>
</evidence>
<keyword evidence="6" id="KW-0472">Membrane</keyword>
<evidence type="ECO:0000256" key="3">
    <source>
        <dbReference type="ARBA" id="ARBA00022475"/>
    </source>
</evidence>
<organism evidence="11">
    <name type="scientific">Trypanosoma brucei</name>
    <dbReference type="NCBI Taxonomy" id="5691"/>
    <lineage>
        <taxon>Eukaryota</taxon>
        <taxon>Discoba</taxon>
        <taxon>Euglenozoa</taxon>
        <taxon>Kinetoplastea</taxon>
        <taxon>Metakinetoplastina</taxon>
        <taxon>Trypanosomatida</taxon>
        <taxon>Trypanosomatidae</taxon>
        <taxon>Trypanosoma</taxon>
    </lineage>
</organism>
<feature type="chain" id="PRO_5004057422" evidence="9">
    <location>
        <begin position="28"/>
        <end position="346"/>
    </location>
</feature>
<keyword evidence="7" id="KW-0325">Glycoprotein</keyword>
<accession>M4SVU4</accession>
<dbReference type="AlphaFoldDB" id="M4SVU4"/>
<evidence type="ECO:0000256" key="4">
    <source>
        <dbReference type="ARBA" id="ARBA00022622"/>
    </source>
</evidence>
<reference evidence="11" key="2">
    <citation type="journal article" date="2014" name="Mol. Biochem. Parasitol.">
        <title>Capturing the variant surface glycoprotein repertoire (the VSGnome) of Trypanosoma brucei Lister 427.</title>
        <authorList>
            <person name="Cross G.A."/>
            <person name="Kim H.S."/>
            <person name="Wickstead B."/>
        </authorList>
    </citation>
    <scope>NUCLEOTIDE SEQUENCE</scope>
    <source>
        <strain evidence="11">Lister 427</strain>
    </source>
</reference>
<feature type="domain" description="Trypanosome variant surface glycoprotein B-type N-terminal" evidence="10">
    <location>
        <begin position="17"/>
        <end position="345"/>
    </location>
</feature>
<reference evidence="11" key="1">
    <citation type="submission" date="2013-02" db="EMBL/GenBank/DDBJ databases">
        <authorList>
            <person name="Cross G.A.M."/>
            <person name="Kim H.-S."/>
            <person name="Wickstead B."/>
        </authorList>
    </citation>
    <scope>NUCLEOTIDE SEQUENCE</scope>
    <source>
        <strain evidence="11">Lister 427</strain>
    </source>
</reference>
<dbReference type="VEuPathDB" id="TriTrypDB:Tb11.v5.0979"/>
<evidence type="ECO:0000256" key="9">
    <source>
        <dbReference type="SAM" id="SignalP"/>
    </source>
</evidence>
<evidence type="ECO:0000256" key="8">
    <source>
        <dbReference type="ARBA" id="ARBA00023288"/>
    </source>
</evidence>
<comment type="subcellular location">
    <subcellularLocation>
        <location evidence="2">Cell membrane</location>
        <topology evidence="2">Lipid-anchor</topology>
        <topology evidence="2">GPI-anchor</topology>
    </subcellularLocation>
</comment>
<evidence type="ECO:0000256" key="2">
    <source>
        <dbReference type="ARBA" id="ARBA00004609"/>
    </source>
</evidence>
<dbReference type="InterPro" id="IPR025932">
    <property type="entry name" value="Trypano_VSG_B_N_dom"/>
</dbReference>
<dbReference type="GO" id="GO:0098552">
    <property type="term" value="C:side of membrane"/>
    <property type="evidence" value="ECO:0007669"/>
    <property type="project" value="UniProtKB-KW"/>
</dbReference>